<evidence type="ECO:0000256" key="3">
    <source>
        <dbReference type="ARBA" id="ARBA00022833"/>
    </source>
</evidence>
<dbReference type="GO" id="GO:0008270">
    <property type="term" value="F:zinc ion binding"/>
    <property type="evidence" value="ECO:0007669"/>
    <property type="project" value="UniProtKB-KW"/>
</dbReference>
<name>B0YLP1_GHVS</name>
<reference evidence="5 6" key="1">
    <citation type="journal article" date="2007" name="J. Virol. Methods">
        <title>Development of a non-destructive PCR method for detection of the salivary gland hypertrophy virus (SGHV) in tsetse flies.</title>
        <authorList>
            <person name="Abd-Alla A."/>
            <person name="Bossin H."/>
            <person name="Cousserans F."/>
            <person name="Parker A."/>
            <person name="Bergoin M."/>
            <person name="Robinson A."/>
        </authorList>
    </citation>
    <scope>NUCLEOTIDE SEQUENCE [LARGE SCALE GENOMIC DNA]</scope>
    <source>
        <strain evidence="6">Isolate Glossina pallidipes/Ethiopia/Seibersdorf/-</strain>
    </source>
</reference>
<dbReference type="EMBL" id="EF568108">
    <property type="protein sequence ID" value="ABQ08860.1"/>
    <property type="molecule type" value="Genomic_DNA"/>
</dbReference>
<keyword evidence="2" id="KW-0863">Zinc-finger</keyword>
<organismHost>
    <name type="scientific">Glossina</name>
    <name type="common">tsetse flies</name>
    <dbReference type="NCBI Taxonomy" id="7393"/>
</organismHost>
<proteinExistence type="predicted"/>
<organism evidence="5 6">
    <name type="scientific">Glossina hytrovirus (isolate Glossina pallidipes/Ethiopia/Seibersdorf/-)</name>
    <name type="common">GHV</name>
    <dbReference type="NCBI Taxonomy" id="379529"/>
    <lineage>
        <taxon>Viruses</taxon>
        <taxon>Viruses incertae sedis</taxon>
        <taxon>Naldaviricetes</taxon>
        <taxon>Lefavirales</taxon>
        <taxon>Hytrosaviridae</taxon>
        <taxon>Glossinavirus</taxon>
        <taxon>Glossinavirus glopallidipedis</taxon>
    </lineage>
</organism>
<evidence type="ECO:0000313" key="5">
    <source>
        <dbReference type="EMBL" id="ABQ08860.1"/>
    </source>
</evidence>
<gene>
    <name evidence="5" type="ORF">SGHV087</name>
</gene>
<reference evidence="5 6" key="2">
    <citation type="journal article" date="2008" name="J. Virol.">
        <title>Genome analysis of a Glossina pallidipes salivary gland hypertrophy virus reveals a novel, large, double-stranded circular DNA virus.</title>
        <authorList>
            <person name="Abd-Alla A.M."/>
            <person name="Cousserans F."/>
            <person name="Parker A.G."/>
            <person name="Jehle J.A."/>
            <person name="Parker N.J."/>
            <person name="Vlak J.M."/>
            <person name="Robinson A.S."/>
            <person name="Bergoin M."/>
        </authorList>
    </citation>
    <scope>NUCLEOTIDE SEQUENCE [LARGE SCALE GENOMIC DNA]</scope>
    <source>
        <strain evidence="6">Isolate Glossina pallidipes/Ethiopia/Seibersdorf/-</strain>
    </source>
</reference>
<dbReference type="KEGG" id="vg:5950957"/>
<dbReference type="GeneID" id="5950957"/>
<evidence type="ECO:0000313" key="6">
    <source>
        <dbReference type="Proteomes" id="UP000011301"/>
    </source>
</evidence>
<evidence type="ECO:0000256" key="1">
    <source>
        <dbReference type="ARBA" id="ARBA00022723"/>
    </source>
</evidence>
<sequence>MIFTIINSLNTTAMTVKIISCKMEEPLLNTSRKSARKIKWNLYLEGMNKFLNSPKIYDVPCQHSKTKSIMHQTRQSDEMETLYTFCRDCGKNISNK</sequence>
<feature type="domain" description="TFIIS-type" evidence="4">
    <location>
        <begin position="61"/>
        <end position="91"/>
    </location>
</feature>
<keyword evidence="6" id="KW-1185">Reference proteome</keyword>
<dbReference type="Pfam" id="PF01096">
    <property type="entry name" value="Zn_ribbon_TFIIS"/>
    <property type="match status" value="1"/>
</dbReference>
<dbReference type="InterPro" id="IPR001222">
    <property type="entry name" value="Znf_TFIIS"/>
</dbReference>
<dbReference type="SUPFAM" id="SSF57783">
    <property type="entry name" value="Zinc beta-ribbon"/>
    <property type="match status" value="1"/>
</dbReference>
<keyword evidence="1" id="KW-0479">Metal-binding</keyword>
<evidence type="ECO:0000259" key="4">
    <source>
        <dbReference type="Pfam" id="PF01096"/>
    </source>
</evidence>
<dbReference type="Proteomes" id="UP000011301">
    <property type="component" value="Segment"/>
</dbReference>
<protein>
    <recommendedName>
        <fullName evidence="4">TFIIS-type domain-containing protein</fullName>
    </recommendedName>
</protein>
<dbReference type="GO" id="GO:0003676">
    <property type="term" value="F:nucleic acid binding"/>
    <property type="evidence" value="ECO:0007669"/>
    <property type="project" value="InterPro"/>
</dbReference>
<dbReference type="GO" id="GO:0006351">
    <property type="term" value="P:DNA-templated transcription"/>
    <property type="evidence" value="ECO:0007669"/>
    <property type="project" value="InterPro"/>
</dbReference>
<accession>B0YLP1</accession>
<dbReference type="Gene3D" id="2.20.25.10">
    <property type="match status" value="1"/>
</dbReference>
<evidence type="ECO:0000256" key="2">
    <source>
        <dbReference type="ARBA" id="ARBA00022771"/>
    </source>
</evidence>
<dbReference type="RefSeq" id="YP_001687035.1">
    <property type="nucleotide sequence ID" value="NC_010356.1"/>
</dbReference>
<keyword evidence="3" id="KW-0862">Zinc</keyword>